<dbReference type="STRING" id="44010.AWC00_16235"/>
<gene>
    <name evidence="1" type="ORF">MCNS_01570</name>
</gene>
<keyword evidence="2" id="KW-1185">Reference proteome</keyword>
<sequence length="303" mass="34220">MFNRLPETLYHYTGISGLRGILDSSMLYATNIAYLNDAQEMKHGIKEVSFLLSPASPVVKDLISENPPFEKAINEVLSRLRAEFVSEHHQSLLQAPYVSCLSAMGDQLSQWQGYAGQGGYAIHFDARTLRNSVRLHGLESDEIKLDRTRYALSQIAYTSEDAGSYVAELLDRLVIAIRDQFEGDPERGDYDLGLSYEFALIELEEAVAKMKNSAFEGEHEYRIVAYVPEKAWDNRNSFHEPSSIGLIPRIKLDFEPSCITGVTVGPGENMGIRQNSLEHYFDMHWDKFGYTEVIPSDVSLRPL</sequence>
<accession>A0A1X1T6T2</accession>
<dbReference type="InterPro" id="IPR021352">
    <property type="entry name" value="DUF2971"/>
</dbReference>
<evidence type="ECO:0000313" key="1">
    <source>
        <dbReference type="EMBL" id="BBZ37094.1"/>
    </source>
</evidence>
<dbReference type="Pfam" id="PF11185">
    <property type="entry name" value="DUF2971"/>
    <property type="match status" value="1"/>
</dbReference>
<reference evidence="1 2" key="1">
    <citation type="journal article" date="2019" name="Emerg. Microbes Infect.">
        <title>Comprehensive subspecies identification of 175 nontuberculous mycobacteria species based on 7547 genomic profiles.</title>
        <authorList>
            <person name="Matsumoto Y."/>
            <person name="Kinjo T."/>
            <person name="Motooka D."/>
            <person name="Nabeya D."/>
            <person name="Jung N."/>
            <person name="Uechi K."/>
            <person name="Horii T."/>
            <person name="Iida T."/>
            <person name="Fujita J."/>
            <person name="Nakamura S."/>
        </authorList>
    </citation>
    <scope>NUCLEOTIDE SEQUENCE [LARGE SCALE GENOMIC DNA]</scope>
    <source>
        <strain evidence="1 2">JCM 14738</strain>
    </source>
</reference>
<evidence type="ECO:0000313" key="2">
    <source>
        <dbReference type="Proteomes" id="UP000467385"/>
    </source>
</evidence>
<dbReference type="RefSeq" id="WP_085233765.1">
    <property type="nucleotide sequence ID" value="NZ_AP022613.1"/>
</dbReference>
<proteinExistence type="predicted"/>
<protein>
    <submittedName>
        <fullName evidence="1">Uncharacterized protein</fullName>
    </submittedName>
</protein>
<organism evidence="1 2">
    <name type="scientific">Mycobacterium conspicuum</name>
    <dbReference type="NCBI Taxonomy" id="44010"/>
    <lineage>
        <taxon>Bacteria</taxon>
        <taxon>Bacillati</taxon>
        <taxon>Actinomycetota</taxon>
        <taxon>Actinomycetes</taxon>
        <taxon>Mycobacteriales</taxon>
        <taxon>Mycobacteriaceae</taxon>
        <taxon>Mycobacterium</taxon>
    </lineage>
</organism>
<name>A0A1X1T6T2_9MYCO</name>
<dbReference type="Proteomes" id="UP000467385">
    <property type="component" value="Chromosome"/>
</dbReference>
<dbReference type="OrthoDB" id="1095921at2"/>
<dbReference type="EMBL" id="AP022613">
    <property type="protein sequence ID" value="BBZ37094.1"/>
    <property type="molecule type" value="Genomic_DNA"/>
</dbReference>
<dbReference type="AlphaFoldDB" id="A0A1X1T6T2"/>